<evidence type="ECO:0000313" key="3">
    <source>
        <dbReference type="Proteomes" id="UP000017836"/>
    </source>
</evidence>
<accession>W1PKR3</accession>
<organism evidence="2 3">
    <name type="scientific">Amborella trichopoda</name>
    <dbReference type="NCBI Taxonomy" id="13333"/>
    <lineage>
        <taxon>Eukaryota</taxon>
        <taxon>Viridiplantae</taxon>
        <taxon>Streptophyta</taxon>
        <taxon>Embryophyta</taxon>
        <taxon>Tracheophyta</taxon>
        <taxon>Spermatophyta</taxon>
        <taxon>Magnoliopsida</taxon>
        <taxon>Amborellales</taxon>
        <taxon>Amborellaceae</taxon>
        <taxon>Amborella</taxon>
    </lineage>
</organism>
<evidence type="ECO:0000256" key="1">
    <source>
        <dbReference type="SAM" id="MobiDB-lite"/>
    </source>
</evidence>
<dbReference type="AlphaFoldDB" id="W1PKR3"/>
<feature type="non-terminal residue" evidence="2">
    <location>
        <position position="1"/>
    </location>
</feature>
<proteinExistence type="predicted"/>
<evidence type="ECO:0000313" key="2">
    <source>
        <dbReference type="EMBL" id="ERN08241.1"/>
    </source>
</evidence>
<dbReference type="Proteomes" id="UP000017836">
    <property type="component" value="Unassembled WGS sequence"/>
</dbReference>
<dbReference type="EMBL" id="KI393569">
    <property type="protein sequence ID" value="ERN08241.1"/>
    <property type="molecule type" value="Genomic_DNA"/>
</dbReference>
<keyword evidence="3" id="KW-1185">Reference proteome</keyword>
<reference evidence="3" key="1">
    <citation type="journal article" date="2013" name="Science">
        <title>The Amborella genome and the evolution of flowering plants.</title>
        <authorList>
            <consortium name="Amborella Genome Project"/>
        </authorList>
    </citation>
    <scope>NUCLEOTIDE SEQUENCE [LARGE SCALE GENOMIC DNA]</scope>
</reference>
<name>W1PKR3_AMBTC</name>
<sequence>LGAMMTEDWLPAAACRDGLKGARQQHGGEEGRDGSRGAEKGVTVSGHDNRRQ</sequence>
<gene>
    <name evidence="2" type="ORF">AMTR_s00018p00235770</name>
</gene>
<feature type="region of interest" description="Disordered" evidence="1">
    <location>
        <begin position="16"/>
        <end position="52"/>
    </location>
</feature>
<dbReference type="HOGENOM" id="CLU_3089920_0_0_1"/>
<feature type="compositionally biased region" description="Basic and acidic residues" evidence="1">
    <location>
        <begin position="26"/>
        <end position="39"/>
    </location>
</feature>
<protein>
    <submittedName>
        <fullName evidence="2">Uncharacterized protein</fullName>
    </submittedName>
</protein>